<dbReference type="Proteomes" id="UP000245461">
    <property type="component" value="Unassembled WGS sequence"/>
</dbReference>
<keyword evidence="2" id="KW-1185">Reference proteome</keyword>
<accession>A0A317EE68</accession>
<dbReference type="InterPro" id="IPR010982">
    <property type="entry name" value="Lambda_DNA-bd_dom_sf"/>
</dbReference>
<evidence type="ECO:0000313" key="2">
    <source>
        <dbReference type="Proteomes" id="UP000245461"/>
    </source>
</evidence>
<comment type="caution">
    <text evidence="1">The sequence shown here is derived from an EMBL/GenBank/DDBJ whole genome shotgun (WGS) entry which is preliminary data.</text>
</comment>
<proteinExistence type="predicted"/>
<dbReference type="OrthoDB" id="7357190at2"/>
<organism evidence="1 2">
    <name type="scientific">Zavarzinia aquatilis</name>
    <dbReference type="NCBI Taxonomy" id="2211142"/>
    <lineage>
        <taxon>Bacteria</taxon>
        <taxon>Pseudomonadati</taxon>
        <taxon>Pseudomonadota</taxon>
        <taxon>Alphaproteobacteria</taxon>
        <taxon>Rhodospirillales</taxon>
        <taxon>Zavarziniaceae</taxon>
        <taxon>Zavarzinia</taxon>
    </lineage>
</organism>
<dbReference type="RefSeq" id="WP_109904102.1">
    <property type="nucleotide sequence ID" value="NZ_QGLE01000003.1"/>
</dbReference>
<dbReference type="SUPFAM" id="SSF143100">
    <property type="entry name" value="TTHA1013/TTHA0281-like"/>
    <property type="match status" value="1"/>
</dbReference>
<dbReference type="GO" id="GO:0003677">
    <property type="term" value="F:DNA binding"/>
    <property type="evidence" value="ECO:0007669"/>
    <property type="project" value="InterPro"/>
</dbReference>
<dbReference type="AlphaFoldDB" id="A0A317EE68"/>
<dbReference type="SUPFAM" id="SSF47413">
    <property type="entry name" value="lambda repressor-like DNA-binding domains"/>
    <property type="match status" value="1"/>
</dbReference>
<evidence type="ECO:0000313" key="1">
    <source>
        <dbReference type="EMBL" id="PWR24556.1"/>
    </source>
</evidence>
<gene>
    <name evidence="1" type="ORF">DKG74_07055</name>
</gene>
<name>A0A317EE68_9PROT</name>
<sequence>MDRYKLNIEPDDNGTFLVTCPALPELTTFGETEAAALAAAQDALVGIAGQYARRDIDLPPGDAMPGEAAARLPAMARAKMALARAMRRAGVTQVALARRMGIDDRQVRRLLDPHVASGLDQLEQAFATLDLALRIEVQPMAA</sequence>
<dbReference type="Gene3D" id="1.10.260.40">
    <property type="entry name" value="lambda repressor-like DNA-binding domains"/>
    <property type="match status" value="1"/>
</dbReference>
<dbReference type="Gene3D" id="3.30.160.250">
    <property type="match status" value="1"/>
</dbReference>
<dbReference type="EMBL" id="QGLE01000003">
    <property type="protein sequence ID" value="PWR24556.1"/>
    <property type="molecule type" value="Genomic_DNA"/>
</dbReference>
<reference evidence="1 2" key="1">
    <citation type="submission" date="2018-05" db="EMBL/GenBank/DDBJ databases">
        <title>Zavarzinia sp. HR-AS.</title>
        <authorList>
            <person name="Lee Y."/>
            <person name="Jeon C.O."/>
        </authorList>
    </citation>
    <scope>NUCLEOTIDE SEQUENCE [LARGE SCALE GENOMIC DNA]</scope>
    <source>
        <strain evidence="1 2">HR-AS</strain>
    </source>
</reference>
<protein>
    <submittedName>
        <fullName evidence="1">HicB family protein</fullName>
    </submittedName>
</protein>
<dbReference type="InterPro" id="IPR035069">
    <property type="entry name" value="TTHA1013/TTHA0281-like"/>
</dbReference>